<reference evidence="2 3" key="1">
    <citation type="submission" date="2020-02" db="EMBL/GenBank/DDBJ databases">
        <authorList>
            <person name="Li X.-J."/>
            <person name="Han X.-M."/>
        </authorList>
    </citation>
    <scope>NUCLEOTIDE SEQUENCE [LARGE SCALE GENOMIC DNA]</scope>
    <source>
        <strain evidence="2 3">CCTCC AB 2017055</strain>
    </source>
</reference>
<dbReference type="PANTHER" id="PTHR20992">
    <property type="entry name" value="AT15442P-RELATED"/>
    <property type="match status" value="1"/>
</dbReference>
<feature type="transmembrane region" description="Helical" evidence="1">
    <location>
        <begin position="114"/>
        <end position="133"/>
    </location>
</feature>
<dbReference type="Pfam" id="PF04087">
    <property type="entry name" value="DUF389"/>
    <property type="match status" value="1"/>
</dbReference>
<comment type="caution">
    <text evidence="2">The sequence shown here is derived from an EMBL/GenBank/DDBJ whole genome shotgun (WGS) entry which is preliminary data.</text>
</comment>
<organism evidence="2 3">
    <name type="scientific">Phytoactinopolyspora halotolerans</name>
    <dbReference type="NCBI Taxonomy" id="1981512"/>
    <lineage>
        <taxon>Bacteria</taxon>
        <taxon>Bacillati</taxon>
        <taxon>Actinomycetota</taxon>
        <taxon>Actinomycetes</taxon>
        <taxon>Jiangellales</taxon>
        <taxon>Jiangellaceae</taxon>
        <taxon>Phytoactinopolyspora</taxon>
    </lineage>
</organism>
<feature type="transmembrane region" description="Helical" evidence="1">
    <location>
        <begin position="275"/>
        <end position="296"/>
    </location>
</feature>
<feature type="transmembrane region" description="Helical" evidence="1">
    <location>
        <begin position="139"/>
        <end position="162"/>
    </location>
</feature>
<evidence type="ECO:0000256" key="1">
    <source>
        <dbReference type="SAM" id="Phobius"/>
    </source>
</evidence>
<keyword evidence="1" id="KW-0472">Membrane</keyword>
<keyword evidence="1" id="KW-1133">Transmembrane helix</keyword>
<evidence type="ECO:0000313" key="2">
    <source>
        <dbReference type="EMBL" id="NEE03726.1"/>
    </source>
</evidence>
<feature type="transmembrane region" description="Helical" evidence="1">
    <location>
        <begin position="220"/>
        <end position="237"/>
    </location>
</feature>
<dbReference type="EMBL" id="JAAGOA010000025">
    <property type="protein sequence ID" value="NEE03726.1"/>
    <property type="molecule type" value="Genomic_DNA"/>
</dbReference>
<feature type="transmembrane region" description="Helical" evidence="1">
    <location>
        <begin position="244"/>
        <end position="269"/>
    </location>
</feature>
<dbReference type="AlphaFoldDB" id="A0A6L9SEQ8"/>
<evidence type="ECO:0000313" key="3">
    <source>
        <dbReference type="Proteomes" id="UP000475214"/>
    </source>
</evidence>
<proteinExistence type="predicted"/>
<protein>
    <submittedName>
        <fullName evidence="2">DUF389 domain-containing protein</fullName>
    </submittedName>
</protein>
<gene>
    <name evidence="2" type="ORF">G1H10_26515</name>
</gene>
<keyword evidence="3" id="KW-1185">Reference proteome</keyword>
<sequence length="329" mass="33716">MLHVRLIAPARLTDSVVALADGSAAIVNVVTLRGAVSSPAGDLIEFDLVREGADAVLAELRRLGLGEAGTIAVNDIDLMISADADAAGRAVPGRSEDAVVWDELSARTGADAELSWSFLAFLTLATLLAGIGGVLDQPILIVGAMVLGPEFGAIASACFGVVRREWGRIASAGTTLLVGFVFAIAITAACALAGRLLGWVEPEVLGHRPLTGFFFHADRWSFVVAVLAGIAGILAITSEKSTSLVGVFISVATIPAAGNIALGLALSHWSEAGRSAIQLGVNLAGLTIAGILTLLVQRALWSRFGLRLPSLAQPTPSAPSSSPTDSAGR</sequence>
<keyword evidence="1" id="KW-0812">Transmembrane</keyword>
<accession>A0A6L9SEQ8</accession>
<dbReference type="PANTHER" id="PTHR20992:SF9">
    <property type="entry name" value="AT15442P-RELATED"/>
    <property type="match status" value="1"/>
</dbReference>
<dbReference type="RefSeq" id="WP_163743646.1">
    <property type="nucleotide sequence ID" value="NZ_JAAGOA010000025.1"/>
</dbReference>
<dbReference type="Proteomes" id="UP000475214">
    <property type="component" value="Unassembled WGS sequence"/>
</dbReference>
<dbReference type="InterPro" id="IPR005240">
    <property type="entry name" value="DUF389"/>
</dbReference>
<feature type="transmembrane region" description="Helical" evidence="1">
    <location>
        <begin position="174"/>
        <end position="200"/>
    </location>
</feature>
<name>A0A6L9SEQ8_9ACTN</name>